<reference evidence="1 2" key="1">
    <citation type="submission" date="2017-06" db="EMBL/GenBank/DDBJ databases">
        <title>Genome sequencing of cyanobaciteial culture collection at National Institute for Environmental Studies (NIES).</title>
        <authorList>
            <person name="Hirose Y."/>
            <person name="Shimura Y."/>
            <person name="Fujisawa T."/>
            <person name="Nakamura Y."/>
            <person name="Kawachi M."/>
        </authorList>
    </citation>
    <scope>NUCLEOTIDE SEQUENCE [LARGE SCALE GENOMIC DNA]</scope>
    <source>
        <strain evidence="1 2">NIES-806</strain>
    </source>
</reference>
<protein>
    <submittedName>
        <fullName evidence="1">Chromosome segregation ATPase-like protein</fullName>
    </submittedName>
</protein>
<proteinExistence type="predicted"/>
<sequence>MNYNNHSSDSLNKFKKNTLSIMPPIGTKDTNSSEQTTNNWYLVGVRSKKREVFLKYLNLAIGQNQLQDLIMEIKSPQDAVYQDIVLLKISNFQTACIQLQKIECFQNIERKPLALPQVNRMLGIG</sequence>
<organism evidence="1 2">
    <name type="scientific">Dolichospermum compactum NIES-806</name>
    <dbReference type="NCBI Taxonomy" id="1973481"/>
    <lineage>
        <taxon>Bacteria</taxon>
        <taxon>Bacillati</taxon>
        <taxon>Cyanobacteriota</taxon>
        <taxon>Cyanophyceae</taxon>
        <taxon>Nostocales</taxon>
        <taxon>Aphanizomenonaceae</taxon>
        <taxon>Dolichospermum</taxon>
        <taxon>Dolichospermum compactum</taxon>
    </lineage>
</organism>
<gene>
    <name evidence="1" type="ORF">NIES806_36040</name>
</gene>
<evidence type="ECO:0000313" key="2">
    <source>
        <dbReference type="Proteomes" id="UP000218702"/>
    </source>
</evidence>
<dbReference type="KEGG" id="dcm:NIES806_36040"/>
<keyword evidence="2" id="KW-1185">Reference proteome</keyword>
<name>A0A1Z4V751_9CYAN</name>
<accession>A0A1Z4V751</accession>
<dbReference type="AlphaFoldDB" id="A0A1Z4V751"/>
<dbReference type="EMBL" id="AP018316">
    <property type="protein sequence ID" value="BAZ87381.1"/>
    <property type="molecule type" value="Genomic_DNA"/>
</dbReference>
<dbReference type="Proteomes" id="UP000218702">
    <property type="component" value="Chromosome"/>
</dbReference>
<evidence type="ECO:0000313" key="1">
    <source>
        <dbReference type="EMBL" id="BAZ87381.1"/>
    </source>
</evidence>